<reference evidence="18 19" key="1">
    <citation type="submission" date="2019-05" db="EMBL/GenBank/DDBJ databases">
        <authorList>
            <person name="Narsing Rao M.P."/>
            <person name="Li W.J."/>
        </authorList>
    </citation>
    <scope>NUCLEOTIDE SEQUENCE [LARGE SCALE GENOMIC DNA]</scope>
    <source>
        <strain evidence="18 19">SYSU_K30003</strain>
    </source>
</reference>
<evidence type="ECO:0000256" key="11">
    <source>
        <dbReference type="ARBA" id="ARBA00022989"/>
    </source>
</evidence>
<dbReference type="CDD" id="cd06225">
    <property type="entry name" value="HAMP"/>
    <property type="match status" value="1"/>
</dbReference>
<dbReference type="Gene3D" id="6.10.340.10">
    <property type="match status" value="1"/>
</dbReference>
<comment type="subcellular location">
    <subcellularLocation>
        <location evidence="2">Cell membrane</location>
        <topology evidence="2">Multi-pass membrane protein</topology>
    </subcellularLocation>
</comment>
<evidence type="ECO:0000256" key="7">
    <source>
        <dbReference type="ARBA" id="ARBA00022692"/>
    </source>
</evidence>
<dbReference type="PANTHER" id="PTHR45436:SF5">
    <property type="entry name" value="SENSOR HISTIDINE KINASE TRCS"/>
    <property type="match status" value="1"/>
</dbReference>
<gene>
    <name evidence="18" type="ORF">FE782_15580</name>
</gene>
<dbReference type="GO" id="GO:0005524">
    <property type="term" value="F:ATP binding"/>
    <property type="evidence" value="ECO:0007669"/>
    <property type="project" value="UniProtKB-KW"/>
</dbReference>
<dbReference type="GO" id="GO:0000155">
    <property type="term" value="F:phosphorelay sensor kinase activity"/>
    <property type="evidence" value="ECO:0007669"/>
    <property type="project" value="InterPro"/>
</dbReference>
<dbReference type="InterPro" id="IPR003661">
    <property type="entry name" value="HisK_dim/P_dom"/>
</dbReference>
<dbReference type="FunFam" id="3.30.565.10:FF:000006">
    <property type="entry name" value="Sensor histidine kinase WalK"/>
    <property type="match status" value="1"/>
</dbReference>
<keyword evidence="5" id="KW-0597">Phosphoprotein</keyword>
<protein>
    <recommendedName>
        <fullName evidence="3">histidine kinase</fullName>
        <ecNumber evidence="3">2.7.13.3</ecNumber>
    </recommendedName>
</protein>
<dbReference type="SMART" id="SM00304">
    <property type="entry name" value="HAMP"/>
    <property type="match status" value="1"/>
</dbReference>
<evidence type="ECO:0000313" key="18">
    <source>
        <dbReference type="EMBL" id="TLS51328.1"/>
    </source>
</evidence>
<evidence type="ECO:0000256" key="4">
    <source>
        <dbReference type="ARBA" id="ARBA00022475"/>
    </source>
</evidence>
<keyword evidence="9" id="KW-0418">Kinase</keyword>
<keyword evidence="8" id="KW-0547">Nucleotide-binding</keyword>
<feature type="transmembrane region" description="Helical" evidence="15">
    <location>
        <begin position="7"/>
        <end position="29"/>
    </location>
</feature>
<evidence type="ECO:0000259" key="17">
    <source>
        <dbReference type="PROSITE" id="PS50885"/>
    </source>
</evidence>
<evidence type="ECO:0000256" key="10">
    <source>
        <dbReference type="ARBA" id="ARBA00022840"/>
    </source>
</evidence>
<proteinExistence type="predicted"/>
<feature type="transmembrane region" description="Helical" evidence="15">
    <location>
        <begin position="83"/>
        <end position="102"/>
    </location>
</feature>
<dbReference type="Gene3D" id="3.30.565.10">
    <property type="entry name" value="Histidine kinase-like ATPase, C-terminal domain"/>
    <property type="match status" value="1"/>
</dbReference>
<feature type="domain" description="HAMP" evidence="17">
    <location>
        <begin position="183"/>
        <end position="235"/>
    </location>
</feature>
<dbReference type="InterPro" id="IPR005467">
    <property type="entry name" value="His_kinase_dom"/>
</dbReference>
<dbReference type="InterPro" id="IPR036097">
    <property type="entry name" value="HisK_dim/P_sf"/>
</dbReference>
<dbReference type="Proteomes" id="UP000309676">
    <property type="component" value="Unassembled WGS sequence"/>
</dbReference>
<dbReference type="InterPro" id="IPR003594">
    <property type="entry name" value="HATPase_dom"/>
</dbReference>
<dbReference type="GO" id="GO:0005886">
    <property type="term" value="C:plasma membrane"/>
    <property type="evidence" value="ECO:0007669"/>
    <property type="project" value="UniProtKB-SubCell"/>
</dbReference>
<dbReference type="PRINTS" id="PR00344">
    <property type="entry name" value="BCTRLSENSOR"/>
</dbReference>
<dbReference type="SMART" id="SM00388">
    <property type="entry name" value="HisKA"/>
    <property type="match status" value="1"/>
</dbReference>
<keyword evidence="10" id="KW-0067">ATP-binding</keyword>
<dbReference type="EMBL" id="VCIW01000010">
    <property type="protein sequence ID" value="TLS51328.1"/>
    <property type="molecule type" value="Genomic_DNA"/>
</dbReference>
<evidence type="ECO:0000256" key="13">
    <source>
        <dbReference type="ARBA" id="ARBA00023136"/>
    </source>
</evidence>
<evidence type="ECO:0000256" key="5">
    <source>
        <dbReference type="ARBA" id="ARBA00022553"/>
    </source>
</evidence>
<sequence>MSVRRQLFIAMAGMVVGMALVFSFISHVVQSDVLDVMVEAPRKERVASLSAAFEEAYAEGGGSWGPSSPDGGRSPADGAPSEALAAAASLLTPAESVALLSLRRDVRFVAGPVEARTVTDFGIRSVLFDADGQAIGFLYFYDDEVGELSRLRTGLLHSTRALLLFAVVVFTAIALAVAFWKARWLTQPLTTLLEAIDRLGSGDLDARAPVTRRGEFGRVAEAFNAMTERLQRTEEARRHLVADVAHELRTPLTILRGQLDAAQQRGEPLAPERLLPLQDELIRLTRLVDELHQLSLAEAKRLPLERKPTDLHALLGRVVERVAPDAEAKGVTVTLQRLTDDVVLSVDPHRLTQVFLNLFVNAVRYTPSGGFVKAYVDETTAGGVRSLRVTVSDTGPGIAPEQLPYIFDRFYRTDEARNRDGGGMGLGLAIVKEFVSAHGGAISVASEPGRGTVFAVTLPYEAPPEAE</sequence>
<dbReference type="PANTHER" id="PTHR45436">
    <property type="entry name" value="SENSOR HISTIDINE KINASE YKOH"/>
    <property type="match status" value="1"/>
</dbReference>
<keyword evidence="7 15" id="KW-0812">Transmembrane</keyword>
<keyword evidence="12" id="KW-0902">Two-component regulatory system</keyword>
<keyword evidence="13 15" id="KW-0472">Membrane</keyword>
<dbReference type="Pfam" id="PF02518">
    <property type="entry name" value="HATPase_c"/>
    <property type="match status" value="1"/>
</dbReference>
<keyword evidence="4" id="KW-1003">Cell membrane</keyword>
<evidence type="ECO:0000256" key="6">
    <source>
        <dbReference type="ARBA" id="ARBA00022679"/>
    </source>
</evidence>
<evidence type="ECO:0000256" key="8">
    <source>
        <dbReference type="ARBA" id="ARBA00022741"/>
    </source>
</evidence>
<evidence type="ECO:0000256" key="9">
    <source>
        <dbReference type="ARBA" id="ARBA00022777"/>
    </source>
</evidence>
<feature type="region of interest" description="Disordered" evidence="14">
    <location>
        <begin position="60"/>
        <end position="79"/>
    </location>
</feature>
<dbReference type="Pfam" id="PF00672">
    <property type="entry name" value="HAMP"/>
    <property type="match status" value="1"/>
</dbReference>
<comment type="catalytic activity">
    <reaction evidence="1">
        <text>ATP + protein L-histidine = ADP + protein N-phospho-L-histidine.</text>
        <dbReference type="EC" id="2.7.13.3"/>
    </reaction>
</comment>
<name>A0A5R9GD86_9BACL</name>
<keyword evidence="19" id="KW-1185">Reference proteome</keyword>
<dbReference type="OrthoDB" id="9813151at2"/>
<evidence type="ECO:0000256" key="1">
    <source>
        <dbReference type="ARBA" id="ARBA00000085"/>
    </source>
</evidence>
<dbReference type="Gene3D" id="1.10.287.130">
    <property type="match status" value="1"/>
</dbReference>
<dbReference type="InterPro" id="IPR003660">
    <property type="entry name" value="HAMP_dom"/>
</dbReference>
<evidence type="ECO:0000256" key="2">
    <source>
        <dbReference type="ARBA" id="ARBA00004651"/>
    </source>
</evidence>
<organism evidence="18 19">
    <name type="scientific">Paenibacillus antri</name>
    <dbReference type="NCBI Taxonomy" id="2582848"/>
    <lineage>
        <taxon>Bacteria</taxon>
        <taxon>Bacillati</taxon>
        <taxon>Bacillota</taxon>
        <taxon>Bacilli</taxon>
        <taxon>Bacillales</taxon>
        <taxon>Paenibacillaceae</taxon>
        <taxon>Paenibacillus</taxon>
    </lineage>
</organism>
<feature type="compositionally biased region" description="Low complexity" evidence="14">
    <location>
        <begin position="65"/>
        <end position="79"/>
    </location>
</feature>
<evidence type="ECO:0000256" key="12">
    <source>
        <dbReference type="ARBA" id="ARBA00023012"/>
    </source>
</evidence>
<feature type="transmembrane region" description="Helical" evidence="15">
    <location>
        <begin position="161"/>
        <end position="180"/>
    </location>
</feature>
<evidence type="ECO:0000256" key="3">
    <source>
        <dbReference type="ARBA" id="ARBA00012438"/>
    </source>
</evidence>
<dbReference type="Pfam" id="PF00512">
    <property type="entry name" value="HisKA"/>
    <property type="match status" value="1"/>
</dbReference>
<dbReference type="InterPro" id="IPR004358">
    <property type="entry name" value="Sig_transdc_His_kin-like_C"/>
</dbReference>
<dbReference type="InterPro" id="IPR036890">
    <property type="entry name" value="HATPase_C_sf"/>
</dbReference>
<evidence type="ECO:0000259" key="16">
    <source>
        <dbReference type="PROSITE" id="PS50109"/>
    </source>
</evidence>
<evidence type="ECO:0000256" key="15">
    <source>
        <dbReference type="SAM" id="Phobius"/>
    </source>
</evidence>
<evidence type="ECO:0000256" key="14">
    <source>
        <dbReference type="SAM" id="MobiDB-lite"/>
    </source>
</evidence>
<dbReference type="SUPFAM" id="SSF55874">
    <property type="entry name" value="ATPase domain of HSP90 chaperone/DNA topoisomerase II/histidine kinase"/>
    <property type="match status" value="1"/>
</dbReference>
<dbReference type="InterPro" id="IPR050428">
    <property type="entry name" value="TCS_sensor_his_kinase"/>
</dbReference>
<accession>A0A5R9GD86</accession>
<feature type="domain" description="Histidine kinase" evidence="16">
    <location>
        <begin position="243"/>
        <end position="462"/>
    </location>
</feature>
<comment type="caution">
    <text evidence="18">The sequence shown here is derived from an EMBL/GenBank/DDBJ whole genome shotgun (WGS) entry which is preliminary data.</text>
</comment>
<dbReference type="CDD" id="cd00082">
    <property type="entry name" value="HisKA"/>
    <property type="match status" value="1"/>
</dbReference>
<dbReference type="CDD" id="cd00075">
    <property type="entry name" value="HATPase"/>
    <property type="match status" value="1"/>
</dbReference>
<dbReference type="SUPFAM" id="SSF158472">
    <property type="entry name" value="HAMP domain-like"/>
    <property type="match status" value="1"/>
</dbReference>
<dbReference type="PROSITE" id="PS50885">
    <property type="entry name" value="HAMP"/>
    <property type="match status" value="1"/>
</dbReference>
<dbReference type="AlphaFoldDB" id="A0A5R9GD86"/>
<keyword evidence="6" id="KW-0808">Transferase</keyword>
<keyword evidence="11 15" id="KW-1133">Transmembrane helix</keyword>
<dbReference type="PROSITE" id="PS50109">
    <property type="entry name" value="HIS_KIN"/>
    <property type="match status" value="1"/>
</dbReference>
<dbReference type="SMART" id="SM00387">
    <property type="entry name" value="HATPase_c"/>
    <property type="match status" value="1"/>
</dbReference>
<dbReference type="SUPFAM" id="SSF47384">
    <property type="entry name" value="Homodimeric domain of signal transducing histidine kinase"/>
    <property type="match status" value="1"/>
</dbReference>
<dbReference type="EC" id="2.7.13.3" evidence="3"/>
<evidence type="ECO:0000313" key="19">
    <source>
        <dbReference type="Proteomes" id="UP000309676"/>
    </source>
</evidence>